<evidence type="ECO:0000256" key="1">
    <source>
        <dbReference type="SAM" id="MobiDB-lite"/>
    </source>
</evidence>
<dbReference type="InterPro" id="IPR040976">
    <property type="entry name" value="Pkinase_fungal"/>
</dbReference>
<feature type="compositionally biased region" description="Basic and acidic residues" evidence="1">
    <location>
        <begin position="702"/>
        <end position="721"/>
    </location>
</feature>
<evidence type="ECO:0000313" key="4">
    <source>
        <dbReference type="Proteomes" id="UP000307440"/>
    </source>
</evidence>
<dbReference type="PANTHER" id="PTHR38248:SF2">
    <property type="entry name" value="FUNK1 11"/>
    <property type="match status" value="1"/>
</dbReference>
<feature type="domain" description="Fungal-type protein kinase" evidence="2">
    <location>
        <begin position="549"/>
        <end position="687"/>
    </location>
</feature>
<gene>
    <name evidence="3" type="ORF">FA15DRAFT_760052</name>
</gene>
<evidence type="ECO:0000313" key="3">
    <source>
        <dbReference type="EMBL" id="TFK19410.1"/>
    </source>
</evidence>
<dbReference type="PANTHER" id="PTHR38248">
    <property type="entry name" value="FUNK1 6"/>
    <property type="match status" value="1"/>
</dbReference>
<dbReference type="Proteomes" id="UP000307440">
    <property type="component" value="Unassembled WGS sequence"/>
</dbReference>
<proteinExistence type="predicted"/>
<dbReference type="STRING" id="230819.A0A5C3KH68"/>
<protein>
    <recommendedName>
        <fullName evidence="2">Fungal-type protein kinase domain-containing protein</fullName>
    </recommendedName>
</protein>
<dbReference type="Pfam" id="PF17667">
    <property type="entry name" value="Pkinase_fungal"/>
    <property type="match status" value="2"/>
</dbReference>
<name>A0A5C3KH68_COPMA</name>
<feature type="domain" description="Fungal-type protein kinase" evidence="2">
    <location>
        <begin position="289"/>
        <end position="508"/>
    </location>
</feature>
<dbReference type="OrthoDB" id="5569250at2759"/>
<reference evidence="3 4" key="1">
    <citation type="journal article" date="2019" name="Nat. Ecol. Evol.">
        <title>Megaphylogeny resolves global patterns of mushroom evolution.</title>
        <authorList>
            <person name="Varga T."/>
            <person name="Krizsan K."/>
            <person name="Foldi C."/>
            <person name="Dima B."/>
            <person name="Sanchez-Garcia M."/>
            <person name="Sanchez-Ramirez S."/>
            <person name="Szollosi G.J."/>
            <person name="Szarkandi J.G."/>
            <person name="Papp V."/>
            <person name="Albert L."/>
            <person name="Andreopoulos W."/>
            <person name="Angelini C."/>
            <person name="Antonin V."/>
            <person name="Barry K.W."/>
            <person name="Bougher N.L."/>
            <person name="Buchanan P."/>
            <person name="Buyck B."/>
            <person name="Bense V."/>
            <person name="Catcheside P."/>
            <person name="Chovatia M."/>
            <person name="Cooper J."/>
            <person name="Damon W."/>
            <person name="Desjardin D."/>
            <person name="Finy P."/>
            <person name="Geml J."/>
            <person name="Haridas S."/>
            <person name="Hughes K."/>
            <person name="Justo A."/>
            <person name="Karasinski D."/>
            <person name="Kautmanova I."/>
            <person name="Kiss B."/>
            <person name="Kocsube S."/>
            <person name="Kotiranta H."/>
            <person name="LaButti K.M."/>
            <person name="Lechner B.E."/>
            <person name="Liimatainen K."/>
            <person name="Lipzen A."/>
            <person name="Lukacs Z."/>
            <person name="Mihaltcheva S."/>
            <person name="Morgado L.N."/>
            <person name="Niskanen T."/>
            <person name="Noordeloos M.E."/>
            <person name="Ohm R.A."/>
            <person name="Ortiz-Santana B."/>
            <person name="Ovrebo C."/>
            <person name="Racz N."/>
            <person name="Riley R."/>
            <person name="Savchenko A."/>
            <person name="Shiryaev A."/>
            <person name="Soop K."/>
            <person name="Spirin V."/>
            <person name="Szebenyi C."/>
            <person name="Tomsovsky M."/>
            <person name="Tulloss R.E."/>
            <person name="Uehling J."/>
            <person name="Grigoriev I.V."/>
            <person name="Vagvolgyi C."/>
            <person name="Papp T."/>
            <person name="Martin F.M."/>
            <person name="Miettinen O."/>
            <person name="Hibbett D.S."/>
            <person name="Nagy L.G."/>
        </authorList>
    </citation>
    <scope>NUCLEOTIDE SEQUENCE [LARGE SCALE GENOMIC DNA]</scope>
    <source>
        <strain evidence="3 4">CBS 121175</strain>
    </source>
</reference>
<sequence>MDSSYSSSLELLDNEEPFYCDHNSSCHFCYCESMPSTPYHPRVGSFTDHRRAVIDPILHEELRGCVVKDVAVADFARHVFGLDEAVITKIMDLKWTLDKEKLVEYAQAADKDEKLMYIPFKELCQLFLSSVINKIEDDPAAGPDGQDTGAASVADIFWDGMGGETRVQHLHDVYRTTIRKPDGGMIKGPMPDFFVNNPVWNIFQRAFEFKRAKNYSAASVVQKGVAAYDAFNLPTEAPKPSAGTYISSVLGQSTTSLAFGPLVLENQNSNSKRKRTDEDVDPSPISSKRQCTVPLVATANTGKKPLVADKTQLAHYAIQCLSSSSRIWTTGLSINKLHVTVSYYDRMLLLQSVEVDIATQPSVFAVLLYAMYRSDRRGTAGYSPFLRPWSVLTPKEDITEEMQQMLQYPVEDFIGSFFEFPCVTEILEKNEQGEDVKKIIQVSNSFRIEEVLFAAQALTGRATIALGTKALLRAIAWMPRELVDLVLKISWQPEIEGRDAECDIIDHLHKKLGPEWHDHLPDVSFSAIYSPEDLNIPWLDIPDVRALLKEEKLSGYMRRSLHVIASRPCKKLWEVNNVDEFMKVWIDCVKCHNEAYEKGEVLHRDLSENNLMFWRKKIAESDSSSVEGVLNDWDMASKLKLKQVPKSAAKHRTGTLPFMAMEMLVQDPPAHLLRHDLESFFYILLWAAIHYQFPRMKNGTEIKEKGDDKEHITEKQERTNEEAGPAKTSNAPKFQARRPTPEALKRMSSMEMDIVLLWKSGLFGNNTASEQLWKVIGNHITPDFEAVYHGPLHCLYMLFCQGAGNHTVHLLETRANTSRVAKGLRPREAAAYDHSTMGGAVTYIEFMAALGIDVVSESDTGEDKDA</sequence>
<evidence type="ECO:0000259" key="2">
    <source>
        <dbReference type="Pfam" id="PF17667"/>
    </source>
</evidence>
<dbReference type="EMBL" id="ML210342">
    <property type="protein sequence ID" value="TFK19410.1"/>
    <property type="molecule type" value="Genomic_DNA"/>
</dbReference>
<keyword evidence="4" id="KW-1185">Reference proteome</keyword>
<dbReference type="AlphaFoldDB" id="A0A5C3KH68"/>
<feature type="region of interest" description="Disordered" evidence="1">
    <location>
        <begin position="702"/>
        <end position="739"/>
    </location>
</feature>
<organism evidence="3 4">
    <name type="scientific">Coprinopsis marcescibilis</name>
    <name type="common">Agaric fungus</name>
    <name type="synonym">Psathyrella marcescibilis</name>
    <dbReference type="NCBI Taxonomy" id="230819"/>
    <lineage>
        <taxon>Eukaryota</taxon>
        <taxon>Fungi</taxon>
        <taxon>Dikarya</taxon>
        <taxon>Basidiomycota</taxon>
        <taxon>Agaricomycotina</taxon>
        <taxon>Agaricomycetes</taxon>
        <taxon>Agaricomycetidae</taxon>
        <taxon>Agaricales</taxon>
        <taxon>Agaricineae</taxon>
        <taxon>Psathyrellaceae</taxon>
        <taxon>Coprinopsis</taxon>
    </lineage>
</organism>
<dbReference type="Gene3D" id="1.10.510.10">
    <property type="entry name" value="Transferase(Phosphotransferase) domain 1"/>
    <property type="match status" value="1"/>
</dbReference>
<dbReference type="SUPFAM" id="SSF56112">
    <property type="entry name" value="Protein kinase-like (PK-like)"/>
    <property type="match status" value="1"/>
</dbReference>
<accession>A0A5C3KH68</accession>
<dbReference type="InterPro" id="IPR011009">
    <property type="entry name" value="Kinase-like_dom_sf"/>
</dbReference>